<sequence length="101" mass="11686">MKLNLSAERIAQLCAPPAGYVKPITNPEPISTPKPLNQPRKTKKQHPDRKYAIKQETIDKIQQWRKTHKWHNYREIAEHFGVGLNTAYYALNRPKPNASKS</sequence>
<evidence type="ECO:0000313" key="2">
    <source>
        <dbReference type="EMBL" id="CAB5194720.1"/>
    </source>
</evidence>
<proteinExistence type="predicted"/>
<feature type="region of interest" description="Disordered" evidence="1">
    <location>
        <begin position="18"/>
        <end position="52"/>
    </location>
</feature>
<evidence type="ECO:0000256" key="1">
    <source>
        <dbReference type="SAM" id="MobiDB-lite"/>
    </source>
</evidence>
<dbReference type="EMBL" id="LR798221">
    <property type="protein sequence ID" value="CAB5194720.1"/>
    <property type="molecule type" value="Genomic_DNA"/>
</dbReference>
<protein>
    <submittedName>
        <fullName evidence="2">Uncharacterized protein</fullName>
    </submittedName>
</protein>
<accession>A0A6J7WGF1</accession>
<gene>
    <name evidence="2" type="ORF">UFOVP175_17</name>
</gene>
<reference evidence="2" key="1">
    <citation type="submission" date="2020-05" db="EMBL/GenBank/DDBJ databases">
        <authorList>
            <person name="Chiriac C."/>
            <person name="Salcher M."/>
            <person name="Ghai R."/>
            <person name="Kavagutti S V."/>
        </authorList>
    </citation>
    <scope>NUCLEOTIDE SEQUENCE</scope>
</reference>
<name>A0A6J7WGF1_9CAUD</name>
<organism evidence="2">
    <name type="scientific">uncultured Caudovirales phage</name>
    <dbReference type="NCBI Taxonomy" id="2100421"/>
    <lineage>
        <taxon>Viruses</taxon>
        <taxon>Duplodnaviria</taxon>
        <taxon>Heunggongvirae</taxon>
        <taxon>Uroviricota</taxon>
        <taxon>Caudoviricetes</taxon>
        <taxon>Peduoviridae</taxon>
        <taxon>Maltschvirus</taxon>
        <taxon>Maltschvirus maltsch</taxon>
    </lineage>
</organism>